<dbReference type="AlphaFoldDB" id="A0AAU7DUD3"/>
<dbReference type="GO" id="GO:0015385">
    <property type="term" value="F:sodium:proton antiporter activity"/>
    <property type="evidence" value="ECO:0007669"/>
    <property type="project" value="TreeGrafter"/>
</dbReference>
<sequence>MSWPQVADTLAAVLLLLGAFLTLAAGVGIVRFPDLLARMHAATKPQVLGLILMLTAEGLRVRSWSVVGVLVLIMAFQLLTAPIAAHIVGRAGFRTGQMKNGLLVVDELSEDQEEASRQVAAAIESNPALPGIMADKFIERTAQIRNQPGMETVDFPIVLSDDPQSPDQDNA</sequence>
<reference evidence="3" key="1">
    <citation type="submission" date="2024-02" db="EMBL/GenBank/DDBJ databases">
        <title>Tomenella chthoni gen. nov. sp. nov., a member of the family Jonesiaceae isolated from bat guano.</title>
        <authorList>
            <person name="Miller S.L."/>
            <person name="King J."/>
            <person name="Sankaranarayanan K."/>
            <person name="Lawson P.A."/>
        </authorList>
    </citation>
    <scope>NUCLEOTIDE SEQUENCE</scope>
    <source>
        <strain evidence="3">BS-20</strain>
    </source>
</reference>
<dbReference type="EMBL" id="CP146203">
    <property type="protein sequence ID" value="XBH21413.1"/>
    <property type="molecule type" value="Genomic_DNA"/>
</dbReference>
<name>A0AAU7DUD3_9MICO</name>
<dbReference type="NCBIfam" id="TIGR01300">
    <property type="entry name" value="CPA3_mnhG_phaG"/>
    <property type="match status" value="1"/>
</dbReference>
<keyword evidence="2" id="KW-0812">Transmembrane</keyword>
<keyword evidence="2" id="KW-0472">Membrane</keyword>
<feature type="transmembrane region" description="Helical" evidence="2">
    <location>
        <begin position="64"/>
        <end position="89"/>
    </location>
</feature>
<dbReference type="InterPro" id="IPR005133">
    <property type="entry name" value="PhaG_MnhG_YufB"/>
</dbReference>
<protein>
    <submittedName>
        <fullName evidence="3">Monovalent cation/H(+) antiporter subunit G</fullName>
    </submittedName>
</protein>
<comment type="similarity">
    <text evidence="1">Belongs to the CPA3 antiporters (TC 2.A.63) subunit G family.</text>
</comment>
<dbReference type="PANTHER" id="PTHR34703:SF1">
    <property type="entry name" value="ANTIPORTER SUBUNIT MNHG2-RELATED"/>
    <property type="match status" value="1"/>
</dbReference>
<proteinExistence type="inferred from homology"/>
<organism evidence="3">
    <name type="scientific">Jonesiaceae bacterium BS-20</name>
    <dbReference type="NCBI Taxonomy" id="3120821"/>
    <lineage>
        <taxon>Bacteria</taxon>
        <taxon>Bacillati</taxon>
        <taxon>Actinomycetota</taxon>
        <taxon>Actinomycetes</taxon>
        <taxon>Micrococcales</taxon>
        <taxon>Jonesiaceae</taxon>
    </lineage>
</organism>
<evidence type="ECO:0000256" key="2">
    <source>
        <dbReference type="SAM" id="Phobius"/>
    </source>
</evidence>
<dbReference type="Pfam" id="PF03334">
    <property type="entry name" value="PhaG_MnhG_YufB"/>
    <property type="match status" value="1"/>
</dbReference>
<dbReference type="NCBIfam" id="NF009314">
    <property type="entry name" value="PRK12674.1-2"/>
    <property type="match status" value="1"/>
</dbReference>
<accession>A0AAU7DUD3</accession>
<gene>
    <name evidence="3" type="primary">mnhG</name>
    <name evidence="3" type="ORF">V5R04_14555</name>
</gene>
<keyword evidence="2" id="KW-1133">Transmembrane helix</keyword>
<dbReference type="PANTHER" id="PTHR34703">
    <property type="entry name" value="ANTIPORTER SUBUNIT MNHG2-RELATED"/>
    <property type="match status" value="1"/>
</dbReference>
<evidence type="ECO:0000256" key="1">
    <source>
        <dbReference type="ARBA" id="ARBA00008404"/>
    </source>
</evidence>
<evidence type="ECO:0000313" key="3">
    <source>
        <dbReference type="EMBL" id="XBH21413.1"/>
    </source>
</evidence>